<sequence length="932" mass="100441">MTDDRARWLRLSQLFDQAIDLDPSARDALLDAECADDPALREELQRMLDADAANSAFDAGARGIITRHDDPHDGDGDGDGDDDAPAPRLGPWRIDAELGRGGMGTVHAAHRDDDTAQRAAIKRLRRRWDGSIQAQRFLQERRILAVLSHPNIPRLLDNGIDEDGRPWFALEYIDGSPLTAWADAQRLPLRERVALFGQVCEAVQHAHEHFVVHRDLKPANILVDRDGRAKVLDFGVAKRMDEDAGSTRTGMFAGFTPEYAAPEQITGGAISAATDVHALGVVLYQLLTGRLPFVFAVDDLRAAAEAISTQPPPRLEQAIATGSDDEVATRLRERRTDTRAFRRFVRGDLGRILQTALAKEPQRRYASVRAFADDLQRFLEARPVSVSGDTFGYRAGKFIRRNRLGVAMGAIAVLALVGGATGIVLQTRQARVEAVRANLEAQRAESEAARAETEAGRAIASRDFLFELLGRGSPESSGSRHGEITVGEALALARERLDETLREDPHLGVDLSWLIASVHVSLGEHERARAVLEPALDVMSGDTPPLVRARVHSLYARTLLSREDLEAAEPHARSAIALLEGGAPDDAHAAAHETLSTILFMKGDDAAALAEQQRATGLYVAVHGHDSARANNSRVELSYFLAMMDRHPEAIGTAQAAVDAFSRLHGDAAHPDLTHALWSLGYTLHAADRPRDALVPLRRALPLVGKIYTADSTKFARSLQLLALSEIEAGEFDPGVAHARRAEALYRRHAPGHPLLAFLAIAIADALTAQGDPAGATALLAAHLRDSPPKGNPDVAYRMQIMLERARIDAGQAAEGAQTLPALVDTLQASGSSELPGALLAEAYRLRLAGELESAGSRLDAIDSVTASNGLRARLALERALLAGADGDAAAAARHGRTSFDLFVAAQMEGRPEAVRARALAGMEATRPAAGR</sequence>
<comment type="caution">
    <text evidence="10">The sequence shown here is derived from an EMBL/GenBank/DDBJ whole genome shotgun (WGS) entry which is preliminary data.</text>
</comment>
<dbReference type="PANTHER" id="PTHR43289:SF34">
    <property type="entry name" value="SERINE_THREONINE-PROTEIN KINASE YBDM-RELATED"/>
    <property type="match status" value="1"/>
</dbReference>
<feature type="transmembrane region" description="Helical" evidence="8">
    <location>
        <begin position="404"/>
        <end position="425"/>
    </location>
</feature>
<feature type="domain" description="Protein kinase" evidence="9">
    <location>
        <begin position="92"/>
        <end position="379"/>
    </location>
</feature>
<dbReference type="InterPro" id="IPR000719">
    <property type="entry name" value="Prot_kinase_dom"/>
</dbReference>
<evidence type="ECO:0000256" key="3">
    <source>
        <dbReference type="ARBA" id="ARBA00022777"/>
    </source>
</evidence>
<dbReference type="SMART" id="SM00220">
    <property type="entry name" value="S_TKc"/>
    <property type="match status" value="1"/>
</dbReference>
<keyword evidence="6" id="KW-0175">Coiled coil</keyword>
<proteinExistence type="predicted"/>
<dbReference type="InterPro" id="IPR017441">
    <property type="entry name" value="Protein_kinase_ATP_BS"/>
</dbReference>
<dbReference type="PROSITE" id="PS50011">
    <property type="entry name" value="PROTEIN_KINASE_DOM"/>
    <property type="match status" value="1"/>
</dbReference>
<keyword evidence="4 5" id="KW-0067">ATP-binding</keyword>
<dbReference type="SUPFAM" id="SSF48452">
    <property type="entry name" value="TPR-like"/>
    <property type="match status" value="3"/>
</dbReference>
<gene>
    <name evidence="10" type="ORF">FZO89_07320</name>
</gene>
<dbReference type="PROSITE" id="PS00107">
    <property type="entry name" value="PROTEIN_KINASE_ATP"/>
    <property type="match status" value="1"/>
</dbReference>
<keyword evidence="8" id="KW-0472">Membrane</keyword>
<evidence type="ECO:0000259" key="9">
    <source>
        <dbReference type="PROSITE" id="PS50011"/>
    </source>
</evidence>
<dbReference type="AlphaFoldDB" id="A0A5D4XSX5"/>
<protein>
    <submittedName>
        <fullName evidence="10">Serine/threonine protein kinase</fullName>
    </submittedName>
</protein>
<keyword evidence="2 5" id="KW-0547">Nucleotide-binding</keyword>
<feature type="coiled-coil region" evidence="6">
    <location>
        <begin position="425"/>
        <end position="461"/>
    </location>
</feature>
<evidence type="ECO:0000256" key="8">
    <source>
        <dbReference type="SAM" id="Phobius"/>
    </source>
</evidence>
<keyword evidence="8" id="KW-1133">Transmembrane helix</keyword>
<feature type="compositionally biased region" description="Basic and acidic residues" evidence="7">
    <location>
        <begin position="66"/>
        <end position="75"/>
    </location>
</feature>
<evidence type="ECO:0000313" key="10">
    <source>
        <dbReference type="EMBL" id="TYT26082.1"/>
    </source>
</evidence>
<dbReference type="Proteomes" id="UP000324973">
    <property type="component" value="Unassembled WGS sequence"/>
</dbReference>
<organism evidence="10 11">
    <name type="scientific">Luteimonas viscosa</name>
    <dbReference type="NCBI Taxonomy" id="1132694"/>
    <lineage>
        <taxon>Bacteria</taxon>
        <taxon>Pseudomonadati</taxon>
        <taxon>Pseudomonadota</taxon>
        <taxon>Gammaproteobacteria</taxon>
        <taxon>Lysobacterales</taxon>
        <taxon>Lysobacteraceae</taxon>
        <taxon>Luteimonas</taxon>
    </lineage>
</organism>
<feature type="binding site" evidence="5">
    <location>
        <position position="122"/>
    </location>
    <ligand>
        <name>ATP</name>
        <dbReference type="ChEBI" id="CHEBI:30616"/>
    </ligand>
</feature>
<dbReference type="Gene3D" id="3.30.200.20">
    <property type="entry name" value="Phosphorylase Kinase, domain 1"/>
    <property type="match status" value="1"/>
</dbReference>
<dbReference type="Gene3D" id="1.25.40.10">
    <property type="entry name" value="Tetratricopeptide repeat domain"/>
    <property type="match status" value="2"/>
</dbReference>
<evidence type="ECO:0000256" key="1">
    <source>
        <dbReference type="ARBA" id="ARBA00022679"/>
    </source>
</evidence>
<dbReference type="GO" id="GO:0005524">
    <property type="term" value="F:ATP binding"/>
    <property type="evidence" value="ECO:0007669"/>
    <property type="project" value="UniProtKB-UniRule"/>
</dbReference>
<keyword evidence="3 10" id="KW-0418">Kinase</keyword>
<dbReference type="GO" id="GO:0004674">
    <property type="term" value="F:protein serine/threonine kinase activity"/>
    <property type="evidence" value="ECO:0007669"/>
    <property type="project" value="UniProtKB-KW"/>
</dbReference>
<dbReference type="CDD" id="cd14014">
    <property type="entry name" value="STKc_PknB_like"/>
    <property type="match status" value="1"/>
</dbReference>
<evidence type="ECO:0000256" key="5">
    <source>
        <dbReference type="PROSITE-ProRule" id="PRU10141"/>
    </source>
</evidence>
<dbReference type="InterPro" id="IPR008271">
    <property type="entry name" value="Ser/Thr_kinase_AS"/>
</dbReference>
<keyword evidence="10" id="KW-0723">Serine/threonine-protein kinase</keyword>
<dbReference type="PROSITE" id="PS00108">
    <property type="entry name" value="PROTEIN_KINASE_ST"/>
    <property type="match status" value="1"/>
</dbReference>
<dbReference type="InterPro" id="IPR011009">
    <property type="entry name" value="Kinase-like_dom_sf"/>
</dbReference>
<dbReference type="OrthoDB" id="9801841at2"/>
<feature type="region of interest" description="Disordered" evidence="7">
    <location>
        <begin position="64"/>
        <end position="94"/>
    </location>
</feature>
<keyword evidence="8" id="KW-0812">Transmembrane</keyword>
<evidence type="ECO:0000256" key="6">
    <source>
        <dbReference type="SAM" id="Coils"/>
    </source>
</evidence>
<evidence type="ECO:0000256" key="4">
    <source>
        <dbReference type="ARBA" id="ARBA00022840"/>
    </source>
</evidence>
<name>A0A5D4XSX5_9GAMM</name>
<keyword evidence="11" id="KW-1185">Reference proteome</keyword>
<dbReference type="Gene3D" id="1.10.510.10">
    <property type="entry name" value="Transferase(Phosphotransferase) domain 1"/>
    <property type="match status" value="1"/>
</dbReference>
<dbReference type="InterPro" id="IPR011990">
    <property type="entry name" value="TPR-like_helical_dom_sf"/>
</dbReference>
<reference evidence="10 11" key="1">
    <citation type="submission" date="2019-08" db="EMBL/GenBank/DDBJ databases">
        <title>Luteimonas viscosus sp. nov., isolated from soil of a sunflower field.</title>
        <authorList>
            <person name="Jianli Z."/>
            <person name="Ying Z."/>
        </authorList>
    </citation>
    <scope>NUCLEOTIDE SEQUENCE [LARGE SCALE GENOMIC DNA]</scope>
    <source>
        <strain evidence="10 11">XBU10</strain>
    </source>
</reference>
<keyword evidence="1" id="KW-0808">Transferase</keyword>
<evidence type="ECO:0000256" key="2">
    <source>
        <dbReference type="ARBA" id="ARBA00022741"/>
    </source>
</evidence>
<evidence type="ECO:0000313" key="11">
    <source>
        <dbReference type="Proteomes" id="UP000324973"/>
    </source>
</evidence>
<evidence type="ECO:0000256" key="7">
    <source>
        <dbReference type="SAM" id="MobiDB-lite"/>
    </source>
</evidence>
<accession>A0A5D4XSX5</accession>
<dbReference type="PANTHER" id="PTHR43289">
    <property type="entry name" value="MITOGEN-ACTIVATED PROTEIN KINASE KINASE KINASE 20-RELATED"/>
    <property type="match status" value="1"/>
</dbReference>
<dbReference type="Pfam" id="PF00069">
    <property type="entry name" value="Pkinase"/>
    <property type="match status" value="1"/>
</dbReference>
<dbReference type="RefSeq" id="WP_149102632.1">
    <property type="nucleotide sequence ID" value="NZ_VTFT01000001.1"/>
</dbReference>
<dbReference type="EMBL" id="VTFT01000001">
    <property type="protein sequence ID" value="TYT26082.1"/>
    <property type="molecule type" value="Genomic_DNA"/>
</dbReference>
<dbReference type="SUPFAM" id="SSF56112">
    <property type="entry name" value="Protein kinase-like (PK-like)"/>
    <property type="match status" value="1"/>
</dbReference>